<dbReference type="Pfam" id="PF25361">
    <property type="entry name" value="AAA_lid_RFC1"/>
    <property type="match status" value="1"/>
</dbReference>
<dbReference type="InterPro" id="IPR001357">
    <property type="entry name" value="BRCT_dom"/>
</dbReference>
<dbReference type="InterPro" id="IPR008921">
    <property type="entry name" value="DNA_pol3_clamp-load_cplx_C"/>
</dbReference>
<keyword evidence="7 8" id="KW-0539">Nucleus</keyword>
<sequence length="869" mass="95612">MFASQAASQSVRTTRLCAMKCDDEKPKQQTKRKKPSALLSSDEEDGIRAATPPPTKKKAETKKIAAANGKDKPKATPTPTKAKPASRKAKKDDDYEEESEASGSESEDDEEEDVKPTKKSATKTKTKEAVKRPKKRPKLESDEEEVGSPSNLKARAAEVADPPKPKFDWAAKAARLAARPVASGSKAVPEPKTMDCLMGLTFVFTGELSSFSRDEAIDIAKRYGGRVTLQPSSKTSYVILGDDAGPAKLKAIEKNNLKTLNEDQFLNLIATRVGPSGKGGKVDEKLAAKMKKEQRAIEEGAKELEQRERDQAKAAKKAQTSGSAPKAKPVDASTQLWTQRYAPQTLKEICGNKSQVEKLQQWLHDWPNSLKAGFKKPGKNGMNVFRAILITGPPGIGKTTSAHLVAKLEGYTPIELNASDARSKKLVESSTNIMNQSLDGWMGGGDATNAAGIKITEKSCLIMDEVDGMSAGDRGGIGALNALIRKTRIPIICIANDRTAQKMKPLQGSTFSLTFKRPEAATIRSRIMSIAFREKLKVPANVVDQLINSAQSDIRQVLNMLSTWKLSSDSMDFDEGKTLAKLNEKHTIMTPYNVISKVFGPYTFSPTSKETLSDKMELYFHDHAFIPLFVQENYLRALPNRLKNLDGPPKVLKHLELMDKAASSISDSDLIDSMIHGPEQHWSLMPLHSVSSFVYPASLLYGFMPQYSKEPGTAISFPQWLGQNSKGQKLSRQLSETQIRMRLKVSGDKAEIRQSYLPALFPHIVKPLMDDGVSAVEEVIDYMDEYYLNKEDWDTIVELGVGDKKDDLVLKKIAPTTKTALTRKYNSTEHPVPFHKAVDLGKIPKKLTGGPAPDLEEAFEVSHAIDWGS</sequence>
<feature type="compositionally biased region" description="Polar residues" evidence="9">
    <location>
        <begin position="1"/>
        <end position="13"/>
    </location>
</feature>
<dbReference type="InterPro" id="IPR003593">
    <property type="entry name" value="AAA+_ATPase"/>
</dbReference>
<dbReference type="PANTHER" id="PTHR23389">
    <property type="entry name" value="CHROMOSOME TRANSMISSION FIDELITY FACTOR 18"/>
    <property type="match status" value="1"/>
</dbReference>
<dbReference type="SMART" id="SM00292">
    <property type="entry name" value="BRCT"/>
    <property type="match status" value="1"/>
</dbReference>
<dbReference type="FunFam" id="3.40.50.300:FF:000395">
    <property type="entry name" value="Replication factor C subunit 1"/>
    <property type="match status" value="1"/>
</dbReference>
<evidence type="ECO:0000256" key="5">
    <source>
        <dbReference type="ARBA" id="ARBA00022741"/>
    </source>
</evidence>
<keyword evidence="6 8" id="KW-0067">ATP-binding</keyword>
<dbReference type="InterPro" id="IPR036420">
    <property type="entry name" value="BRCT_dom_sf"/>
</dbReference>
<accession>R7S4Z1</accession>
<dbReference type="Gene3D" id="3.40.50.10190">
    <property type="entry name" value="BRCT domain"/>
    <property type="match status" value="1"/>
</dbReference>
<dbReference type="CDD" id="cd00009">
    <property type="entry name" value="AAA"/>
    <property type="match status" value="1"/>
</dbReference>
<comment type="subcellular location">
    <subcellularLocation>
        <location evidence="1 8">Nucleus</location>
    </subcellularLocation>
</comment>
<evidence type="ECO:0000313" key="12">
    <source>
        <dbReference type="Proteomes" id="UP000054196"/>
    </source>
</evidence>
<dbReference type="InterPro" id="IPR012178">
    <property type="entry name" value="RFC1"/>
</dbReference>
<dbReference type="OMA" id="QENYLHY"/>
<evidence type="ECO:0000256" key="4">
    <source>
        <dbReference type="ARBA" id="ARBA00022705"/>
    </source>
</evidence>
<dbReference type="Pfam" id="PF00533">
    <property type="entry name" value="BRCT"/>
    <property type="match status" value="1"/>
</dbReference>
<keyword evidence="12" id="KW-1185">Reference proteome</keyword>
<dbReference type="HOGENOM" id="CLU_003574_1_0_1"/>
<dbReference type="Gene3D" id="1.20.272.10">
    <property type="match status" value="1"/>
</dbReference>
<dbReference type="InterPro" id="IPR013725">
    <property type="entry name" value="DNA_replication_fac_RFC1_C"/>
</dbReference>
<dbReference type="Pfam" id="PF08519">
    <property type="entry name" value="RFC1"/>
    <property type="match status" value="1"/>
</dbReference>
<dbReference type="GO" id="GO:0005634">
    <property type="term" value="C:nucleus"/>
    <property type="evidence" value="ECO:0007669"/>
    <property type="project" value="UniProtKB-SubCell"/>
</dbReference>
<protein>
    <recommendedName>
        <fullName evidence="3 8">Replication factor C subunit 1</fullName>
    </recommendedName>
</protein>
<comment type="similarity">
    <text evidence="2 8">Belongs to the activator 1 large subunit family.</text>
</comment>
<keyword evidence="4 8" id="KW-0235">DNA replication</keyword>
<dbReference type="Gene3D" id="1.10.8.60">
    <property type="match status" value="1"/>
</dbReference>
<dbReference type="GO" id="GO:0003677">
    <property type="term" value="F:DNA binding"/>
    <property type="evidence" value="ECO:0007669"/>
    <property type="project" value="InterPro"/>
</dbReference>
<dbReference type="SUPFAM" id="SSF52113">
    <property type="entry name" value="BRCT domain"/>
    <property type="match status" value="1"/>
</dbReference>
<feature type="compositionally biased region" description="Basic and acidic residues" evidence="9">
    <location>
        <begin position="57"/>
        <end position="74"/>
    </location>
</feature>
<dbReference type="GO" id="GO:0005524">
    <property type="term" value="F:ATP binding"/>
    <property type="evidence" value="ECO:0007669"/>
    <property type="project" value="UniProtKB-UniRule"/>
</dbReference>
<dbReference type="FunFam" id="1.10.8.60:FF:000021">
    <property type="entry name" value="Replication factor C subunit 1"/>
    <property type="match status" value="1"/>
</dbReference>
<dbReference type="GeneID" id="18876819"/>
<dbReference type="RefSeq" id="XP_007388489.1">
    <property type="nucleotide sequence ID" value="XM_007388427.1"/>
</dbReference>
<dbReference type="PIRSF" id="PIRSF036578">
    <property type="entry name" value="RFC1"/>
    <property type="match status" value="1"/>
</dbReference>
<dbReference type="InterPro" id="IPR027417">
    <property type="entry name" value="P-loop_NTPase"/>
</dbReference>
<dbReference type="GO" id="GO:0006281">
    <property type="term" value="P:DNA repair"/>
    <property type="evidence" value="ECO:0007669"/>
    <property type="project" value="InterPro"/>
</dbReference>
<organism evidence="11 12">
    <name type="scientific">Punctularia strigosozonata (strain HHB-11173)</name>
    <name type="common">White-rot fungus</name>
    <dbReference type="NCBI Taxonomy" id="741275"/>
    <lineage>
        <taxon>Eukaryota</taxon>
        <taxon>Fungi</taxon>
        <taxon>Dikarya</taxon>
        <taxon>Basidiomycota</taxon>
        <taxon>Agaricomycotina</taxon>
        <taxon>Agaricomycetes</taxon>
        <taxon>Corticiales</taxon>
        <taxon>Punctulariaceae</taxon>
        <taxon>Punctularia</taxon>
    </lineage>
</organism>
<evidence type="ECO:0000256" key="3">
    <source>
        <dbReference type="ARBA" id="ARBA00020401"/>
    </source>
</evidence>
<dbReference type="Pfam" id="PF00004">
    <property type="entry name" value="AAA"/>
    <property type="match status" value="1"/>
</dbReference>
<dbReference type="GO" id="GO:0016887">
    <property type="term" value="F:ATP hydrolysis activity"/>
    <property type="evidence" value="ECO:0007669"/>
    <property type="project" value="InterPro"/>
</dbReference>
<feature type="compositionally biased region" description="Basic and acidic residues" evidence="9">
    <location>
        <begin position="155"/>
        <end position="164"/>
    </location>
</feature>
<dbReference type="Gene3D" id="3.40.50.300">
    <property type="entry name" value="P-loop containing nucleotide triphosphate hydrolases"/>
    <property type="match status" value="1"/>
</dbReference>
<dbReference type="InterPro" id="IPR003959">
    <property type="entry name" value="ATPase_AAA_core"/>
</dbReference>
<feature type="region of interest" description="Disordered" evidence="9">
    <location>
        <begin position="302"/>
        <end position="332"/>
    </location>
</feature>
<gene>
    <name evidence="11" type="ORF">PUNSTDRAFT_116547</name>
</gene>
<dbReference type="Proteomes" id="UP000054196">
    <property type="component" value="Unassembled WGS sequence"/>
</dbReference>
<dbReference type="CDD" id="cd18140">
    <property type="entry name" value="HLD_clamp_RFC"/>
    <property type="match status" value="1"/>
</dbReference>
<evidence type="ECO:0000259" key="10">
    <source>
        <dbReference type="PROSITE" id="PS50172"/>
    </source>
</evidence>
<feature type="compositionally biased region" description="Basic and acidic residues" evidence="9">
    <location>
        <begin position="302"/>
        <end position="313"/>
    </location>
</feature>
<evidence type="ECO:0000256" key="8">
    <source>
        <dbReference type="PIRNR" id="PIRNR036578"/>
    </source>
</evidence>
<reference evidence="12" key="1">
    <citation type="journal article" date="2012" name="Science">
        <title>The Paleozoic origin of enzymatic lignin decomposition reconstructed from 31 fungal genomes.</title>
        <authorList>
            <person name="Floudas D."/>
            <person name="Binder M."/>
            <person name="Riley R."/>
            <person name="Barry K."/>
            <person name="Blanchette R.A."/>
            <person name="Henrissat B."/>
            <person name="Martinez A.T."/>
            <person name="Otillar R."/>
            <person name="Spatafora J.W."/>
            <person name="Yadav J.S."/>
            <person name="Aerts A."/>
            <person name="Benoit I."/>
            <person name="Boyd A."/>
            <person name="Carlson A."/>
            <person name="Copeland A."/>
            <person name="Coutinho P.M."/>
            <person name="de Vries R.P."/>
            <person name="Ferreira P."/>
            <person name="Findley K."/>
            <person name="Foster B."/>
            <person name="Gaskell J."/>
            <person name="Glotzer D."/>
            <person name="Gorecki P."/>
            <person name="Heitman J."/>
            <person name="Hesse C."/>
            <person name="Hori C."/>
            <person name="Igarashi K."/>
            <person name="Jurgens J.A."/>
            <person name="Kallen N."/>
            <person name="Kersten P."/>
            <person name="Kohler A."/>
            <person name="Kuees U."/>
            <person name="Kumar T.K.A."/>
            <person name="Kuo A."/>
            <person name="LaButti K."/>
            <person name="Larrondo L.F."/>
            <person name="Lindquist E."/>
            <person name="Ling A."/>
            <person name="Lombard V."/>
            <person name="Lucas S."/>
            <person name="Lundell T."/>
            <person name="Martin R."/>
            <person name="McLaughlin D.J."/>
            <person name="Morgenstern I."/>
            <person name="Morin E."/>
            <person name="Murat C."/>
            <person name="Nagy L.G."/>
            <person name="Nolan M."/>
            <person name="Ohm R.A."/>
            <person name="Patyshakuliyeva A."/>
            <person name="Rokas A."/>
            <person name="Ruiz-Duenas F.J."/>
            <person name="Sabat G."/>
            <person name="Salamov A."/>
            <person name="Samejima M."/>
            <person name="Schmutz J."/>
            <person name="Slot J.C."/>
            <person name="St John F."/>
            <person name="Stenlid J."/>
            <person name="Sun H."/>
            <person name="Sun S."/>
            <person name="Syed K."/>
            <person name="Tsang A."/>
            <person name="Wiebenga A."/>
            <person name="Young D."/>
            <person name="Pisabarro A."/>
            <person name="Eastwood D.C."/>
            <person name="Martin F."/>
            <person name="Cullen D."/>
            <person name="Grigoriev I.V."/>
            <person name="Hibbett D.S."/>
        </authorList>
    </citation>
    <scope>NUCLEOTIDE SEQUENCE [LARGE SCALE GENOMIC DNA]</scope>
    <source>
        <strain evidence="12">HHB-11173 SS5</strain>
    </source>
</reference>
<dbReference type="KEGG" id="psq:PUNSTDRAFT_116547"/>
<name>R7S4Z1_PUNST</name>
<keyword evidence="5 8" id="KW-0547">Nucleotide-binding</keyword>
<dbReference type="GO" id="GO:0005663">
    <property type="term" value="C:DNA replication factor C complex"/>
    <property type="evidence" value="ECO:0007669"/>
    <property type="project" value="InterPro"/>
</dbReference>
<dbReference type="EMBL" id="JH687555">
    <property type="protein sequence ID" value="EIN04346.1"/>
    <property type="molecule type" value="Genomic_DNA"/>
</dbReference>
<feature type="region of interest" description="Disordered" evidence="9">
    <location>
        <begin position="1"/>
        <end position="164"/>
    </location>
</feature>
<evidence type="ECO:0000256" key="6">
    <source>
        <dbReference type="ARBA" id="ARBA00022840"/>
    </source>
</evidence>
<evidence type="ECO:0000256" key="1">
    <source>
        <dbReference type="ARBA" id="ARBA00004123"/>
    </source>
</evidence>
<dbReference type="eggNOG" id="KOG1968">
    <property type="taxonomic scope" value="Eukaryota"/>
</dbReference>
<dbReference type="PANTHER" id="PTHR23389:SF6">
    <property type="entry name" value="REPLICATION FACTOR C SUBUNIT 1"/>
    <property type="match status" value="1"/>
</dbReference>
<dbReference type="SMART" id="SM00382">
    <property type="entry name" value="AAA"/>
    <property type="match status" value="1"/>
</dbReference>
<dbReference type="FunFam" id="1.20.272.10:FF:000005">
    <property type="entry name" value="Replication factor C subunit 1"/>
    <property type="match status" value="1"/>
</dbReference>
<evidence type="ECO:0000256" key="2">
    <source>
        <dbReference type="ARBA" id="ARBA00006116"/>
    </source>
</evidence>
<evidence type="ECO:0000256" key="9">
    <source>
        <dbReference type="SAM" id="MobiDB-lite"/>
    </source>
</evidence>
<dbReference type="OrthoDB" id="446168at2759"/>
<evidence type="ECO:0000256" key="7">
    <source>
        <dbReference type="ARBA" id="ARBA00023242"/>
    </source>
</evidence>
<dbReference type="GO" id="GO:0003689">
    <property type="term" value="F:DNA clamp loader activity"/>
    <property type="evidence" value="ECO:0007669"/>
    <property type="project" value="UniProtKB-UniRule"/>
</dbReference>
<feature type="compositionally biased region" description="Acidic residues" evidence="9">
    <location>
        <begin position="94"/>
        <end position="113"/>
    </location>
</feature>
<dbReference type="GO" id="GO:0006271">
    <property type="term" value="P:DNA strand elongation involved in DNA replication"/>
    <property type="evidence" value="ECO:0007669"/>
    <property type="project" value="UniProtKB-ARBA"/>
</dbReference>
<evidence type="ECO:0000313" key="11">
    <source>
        <dbReference type="EMBL" id="EIN04346.1"/>
    </source>
</evidence>
<dbReference type="AlphaFoldDB" id="R7S4Z1"/>
<dbReference type="SUPFAM" id="SSF52540">
    <property type="entry name" value="P-loop containing nucleoside triphosphate hydrolases"/>
    <property type="match status" value="1"/>
</dbReference>
<dbReference type="PROSITE" id="PS50172">
    <property type="entry name" value="BRCT"/>
    <property type="match status" value="1"/>
</dbReference>
<dbReference type="InterPro" id="IPR047854">
    <property type="entry name" value="RFC_lid"/>
</dbReference>
<dbReference type="SUPFAM" id="SSF48019">
    <property type="entry name" value="post-AAA+ oligomerization domain-like"/>
    <property type="match status" value="1"/>
</dbReference>
<proteinExistence type="inferred from homology"/>
<feature type="domain" description="BRCT" evidence="10">
    <location>
        <begin position="192"/>
        <end position="272"/>
    </location>
</feature>